<proteinExistence type="predicted"/>
<evidence type="ECO:0000259" key="1">
    <source>
        <dbReference type="Pfam" id="PF08533"/>
    </source>
</evidence>
<dbReference type="InterPro" id="IPR013780">
    <property type="entry name" value="Glyco_hydro_b"/>
</dbReference>
<feature type="domain" description="Beta-galactosidase C-terminal" evidence="1">
    <location>
        <begin position="1"/>
        <end position="62"/>
    </location>
</feature>
<gene>
    <name evidence="2" type="ORF">ACFP4F_35610</name>
</gene>
<dbReference type="Gene3D" id="2.60.40.1180">
    <property type="entry name" value="Golgi alpha-mannosidase II"/>
    <property type="match status" value="1"/>
</dbReference>
<reference evidence="3" key="1">
    <citation type="journal article" date="2019" name="Int. J. Syst. Evol. Microbiol.">
        <title>The Global Catalogue of Microorganisms (GCM) 10K type strain sequencing project: providing services to taxonomists for standard genome sequencing and annotation.</title>
        <authorList>
            <consortium name="The Broad Institute Genomics Platform"/>
            <consortium name="The Broad Institute Genome Sequencing Center for Infectious Disease"/>
            <person name="Wu L."/>
            <person name="Ma J."/>
        </authorList>
    </citation>
    <scope>NUCLEOTIDE SEQUENCE [LARGE SCALE GENOMIC DNA]</scope>
    <source>
        <strain evidence="3">CGMCC 1.15180</strain>
    </source>
</reference>
<feature type="non-terminal residue" evidence="2">
    <location>
        <position position="1"/>
    </location>
</feature>
<accession>A0ABW1MVH0</accession>
<organism evidence="2 3">
    <name type="scientific">Streptomyces ochraceiscleroticus</name>
    <dbReference type="NCBI Taxonomy" id="47761"/>
    <lineage>
        <taxon>Bacteria</taxon>
        <taxon>Bacillati</taxon>
        <taxon>Actinomycetota</taxon>
        <taxon>Actinomycetes</taxon>
        <taxon>Kitasatosporales</taxon>
        <taxon>Streptomycetaceae</taxon>
        <taxon>Streptomyces</taxon>
    </lineage>
</organism>
<sequence>GVQATVRSDARARYLFLLNHGQEPAEVALPRPMTDALAQATPRAATVYHLTLPARGVAVLSESGPRAGS</sequence>
<dbReference type="EMBL" id="JBHSPX010000015">
    <property type="protein sequence ID" value="MFC6067849.1"/>
    <property type="molecule type" value="Genomic_DNA"/>
</dbReference>
<protein>
    <submittedName>
        <fullName evidence="2">Beta-galactosidase C-terminal domain</fullName>
    </submittedName>
</protein>
<evidence type="ECO:0000313" key="3">
    <source>
        <dbReference type="Proteomes" id="UP001596139"/>
    </source>
</evidence>
<keyword evidence="3" id="KW-1185">Reference proteome</keyword>
<dbReference type="RefSeq" id="WP_382467564.1">
    <property type="nucleotide sequence ID" value="NZ_JBHSPX010000015.1"/>
</dbReference>
<name>A0ABW1MVH0_9ACTN</name>
<dbReference type="Proteomes" id="UP001596139">
    <property type="component" value="Unassembled WGS sequence"/>
</dbReference>
<dbReference type="InterPro" id="IPR013739">
    <property type="entry name" value="Beta_galactosidase_C"/>
</dbReference>
<dbReference type="Pfam" id="PF08533">
    <property type="entry name" value="Glyco_hydro_42C"/>
    <property type="match status" value="1"/>
</dbReference>
<evidence type="ECO:0000313" key="2">
    <source>
        <dbReference type="EMBL" id="MFC6067849.1"/>
    </source>
</evidence>
<comment type="caution">
    <text evidence="2">The sequence shown here is derived from an EMBL/GenBank/DDBJ whole genome shotgun (WGS) entry which is preliminary data.</text>
</comment>